<name>A0ACB9G6B6_CICIN</name>
<evidence type="ECO:0000313" key="1">
    <source>
        <dbReference type="EMBL" id="KAI3778738.1"/>
    </source>
</evidence>
<organism evidence="1 2">
    <name type="scientific">Cichorium intybus</name>
    <name type="common">Chicory</name>
    <dbReference type="NCBI Taxonomy" id="13427"/>
    <lineage>
        <taxon>Eukaryota</taxon>
        <taxon>Viridiplantae</taxon>
        <taxon>Streptophyta</taxon>
        <taxon>Embryophyta</taxon>
        <taxon>Tracheophyta</taxon>
        <taxon>Spermatophyta</taxon>
        <taxon>Magnoliopsida</taxon>
        <taxon>eudicotyledons</taxon>
        <taxon>Gunneridae</taxon>
        <taxon>Pentapetalae</taxon>
        <taxon>asterids</taxon>
        <taxon>campanulids</taxon>
        <taxon>Asterales</taxon>
        <taxon>Asteraceae</taxon>
        <taxon>Cichorioideae</taxon>
        <taxon>Cichorieae</taxon>
        <taxon>Cichoriinae</taxon>
        <taxon>Cichorium</taxon>
    </lineage>
</organism>
<proteinExistence type="predicted"/>
<accession>A0ACB9G6B6</accession>
<gene>
    <name evidence="1" type="ORF">L2E82_08121</name>
</gene>
<reference evidence="2" key="1">
    <citation type="journal article" date="2022" name="Mol. Ecol. Resour.">
        <title>The genomes of chicory, endive, great burdock and yacon provide insights into Asteraceae palaeo-polyploidization history and plant inulin production.</title>
        <authorList>
            <person name="Fan W."/>
            <person name="Wang S."/>
            <person name="Wang H."/>
            <person name="Wang A."/>
            <person name="Jiang F."/>
            <person name="Liu H."/>
            <person name="Zhao H."/>
            <person name="Xu D."/>
            <person name="Zhang Y."/>
        </authorList>
    </citation>
    <scope>NUCLEOTIDE SEQUENCE [LARGE SCALE GENOMIC DNA]</scope>
    <source>
        <strain evidence="2">cv. Punajuju</strain>
    </source>
</reference>
<evidence type="ECO:0000313" key="2">
    <source>
        <dbReference type="Proteomes" id="UP001055811"/>
    </source>
</evidence>
<reference evidence="1 2" key="2">
    <citation type="journal article" date="2022" name="Mol. Ecol. Resour.">
        <title>The genomes of chicory, endive, great burdock and yacon provide insights into Asteraceae paleo-polyploidization history and plant inulin production.</title>
        <authorList>
            <person name="Fan W."/>
            <person name="Wang S."/>
            <person name="Wang H."/>
            <person name="Wang A."/>
            <person name="Jiang F."/>
            <person name="Liu H."/>
            <person name="Zhao H."/>
            <person name="Xu D."/>
            <person name="Zhang Y."/>
        </authorList>
    </citation>
    <scope>NUCLEOTIDE SEQUENCE [LARGE SCALE GENOMIC DNA]</scope>
    <source>
        <strain evidence="2">cv. Punajuju</strain>
        <tissue evidence="1">Leaves</tissue>
    </source>
</reference>
<dbReference type="EMBL" id="CM042010">
    <property type="protein sequence ID" value="KAI3778738.1"/>
    <property type="molecule type" value="Genomic_DNA"/>
</dbReference>
<dbReference type="Proteomes" id="UP001055811">
    <property type="component" value="Linkage Group LG02"/>
</dbReference>
<sequence>MKTYIISRNINGNRWSTVVGRDKGEHRNEKEIKMWKKASEAFKDFSSLCAVNLAPRSSLRNPDIEAAVIKATSHNDSHIDYHSAQRIFAWIRISSHYVRPVMAAISTRMERTRSWTVALKGLMLLHGVLSCKVPAVQKIGRLPFDLSNYRDRNPNMRHHEAFIRAYYAFLNNKSLFLYSHSQERKDLERTRRGKYSNENKQKPKQSSMMQDLVWLENLQELLAILLKIKPQKEKMMNVLVLEAMDCLIIEIFDIYIRICNGIAGVLIRIYSAAKTEAERALTVLQKAAVLGEDLSRYVDFCKDFGVLKASECPKIVNIRQQDIRALEKVINSDSFQQKTESPKEEGKSKIFVKDNEEDDDDDESASTSDSESTTTDESEDFDEEQEKLNQDPDLASPVSASR</sequence>
<keyword evidence="2" id="KW-1185">Reference proteome</keyword>
<protein>
    <submittedName>
        <fullName evidence="1">Uncharacterized protein</fullName>
    </submittedName>
</protein>
<comment type="caution">
    <text evidence="1">The sequence shown here is derived from an EMBL/GenBank/DDBJ whole genome shotgun (WGS) entry which is preliminary data.</text>
</comment>